<gene>
    <name evidence="8" type="ORF">SHERM_08223</name>
</gene>
<evidence type="ECO:0000313" key="9">
    <source>
        <dbReference type="Proteomes" id="UP001153555"/>
    </source>
</evidence>
<dbReference type="InterPro" id="IPR017884">
    <property type="entry name" value="SANT_dom"/>
</dbReference>
<evidence type="ECO:0000256" key="2">
    <source>
        <dbReference type="ARBA" id="ARBA00022473"/>
    </source>
</evidence>
<dbReference type="GO" id="GO:0003677">
    <property type="term" value="F:DNA binding"/>
    <property type="evidence" value="ECO:0007669"/>
    <property type="project" value="UniProtKB-KW"/>
</dbReference>
<dbReference type="PROSITE" id="PS51293">
    <property type="entry name" value="SANT"/>
    <property type="match status" value="1"/>
</dbReference>
<keyword evidence="8" id="KW-0371">Homeobox</keyword>
<dbReference type="OrthoDB" id="118550at2759"/>
<dbReference type="FunFam" id="1.10.10.60:FF:000154">
    <property type="entry name" value="Transcription factor SRM1"/>
    <property type="match status" value="1"/>
</dbReference>
<dbReference type="GO" id="GO:0009908">
    <property type="term" value="P:flower development"/>
    <property type="evidence" value="ECO:0007669"/>
    <property type="project" value="UniProtKB-ARBA"/>
</dbReference>
<dbReference type="CDD" id="cd00167">
    <property type="entry name" value="SANT"/>
    <property type="match status" value="1"/>
</dbReference>
<evidence type="ECO:0000259" key="7">
    <source>
        <dbReference type="PROSITE" id="PS51293"/>
    </source>
</evidence>
<keyword evidence="5" id="KW-0539">Nucleus</keyword>
<dbReference type="SMART" id="SM00717">
    <property type="entry name" value="SANT"/>
    <property type="match status" value="1"/>
</dbReference>
<accession>A0A9N7P1A7</accession>
<comment type="subcellular location">
    <subcellularLocation>
        <location evidence="1">Nucleus</location>
    </subcellularLocation>
</comment>
<dbReference type="GO" id="GO:0048262">
    <property type="term" value="P:determination of dorsal/ventral asymmetry"/>
    <property type="evidence" value="ECO:0007669"/>
    <property type="project" value="UniProtKB-ARBA"/>
</dbReference>
<reference evidence="8" key="1">
    <citation type="submission" date="2019-12" db="EMBL/GenBank/DDBJ databases">
        <authorList>
            <person name="Scholes J."/>
        </authorList>
    </citation>
    <scope>NUCLEOTIDE SEQUENCE</scope>
</reference>
<evidence type="ECO:0000313" key="8">
    <source>
        <dbReference type="EMBL" id="CAA0842359.1"/>
    </source>
</evidence>
<dbReference type="Gene3D" id="1.10.10.60">
    <property type="entry name" value="Homeodomain-like"/>
    <property type="match status" value="1"/>
</dbReference>
<name>A0A9N7P1A7_STRHE</name>
<keyword evidence="4" id="KW-0804">Transcription</keyword>
<evidence type="ECO:0000256" key="1">
    <source>
        <dbReference type="ARBA" id="ARBA00004123"/>
    </source>
</evidence>
<evidence type="ECO:0000256" key="3">
    <source>
        <dbReference type="ARBA" id="ARBA00023015"/>
    </source>
</evidence>
<feature type="compositionally biased region" description="Basic residues" evidence="6">
    <location>
        <begin position="126"/>
        <end position="135"/>
    </location>
</feature>
<dbReference type="AlphaFoldDB" id="A0A9N7P1A7"/>
<dbReference type="InterPro" id="IPR009057">
    <property type="entry name" value="Homeodomain-like_sf"/>
</dbReference>
<sequence>MEILSPTSYLTNTTGWPAGADEEVRWTPAENKAFENALALFDDNTPDRWHKVAAMVPTKTVLDVIRHYKELEDDVTSIEAGLVPVPGYSCHVSSPHFTLEYWGGSHHPPLPLPLHLQSIEEISRRSPARRTRTEKRRPVDRGRAQAVLDGAEEVWER</sequence>
<feature type="region of interest" description="Disordered" evidence="6">
    <location>
        <begin position="121"/>
        <end position="144"/>
    </location>
</feature>
<proteinExistence type="predicted"/>
<evidence type="ECO:0000256" key="4">
    <source>
        <dbReference type="ARBA" id="ARBA00023163"/>
    </source>
</evidence>
<organism evidence="8 9">
    <name type="scientific">Striga hermonthica</name>
    <name type="common">Purple witchweed</name>
    <name type="synonym">Buchnera hermonthica</name>
    <dbReference type="NCBI Taxonomy" id="68872"/>
    <lineage>
        <taxon>Eukaryota</taxon>
        <taxon>Viridiplantae</taxon>
        <taxon>Streptophyta</taxon>
        <taxon>Embryophyta</taxon>
        <taxon>Tracheophyta</taxon>
        <taxon>Spermatophyta</taxon>
        <taxon>Magnoliopsida</taxon>
        <taxon>eudicotyledons</taxon>
        <taxon>Gunneridae</taxon>
        <taxon>Pentapetalae</taxon>
        <taxon>asterids</taxon>
        <taxon>lamiids</taxon>
        <taxon>Lamiales</taxon>
        <taxon>Orobanchaceae</taxon>
        <taxon>Buchnereae</taxon>
        <taxon>Striga</taxon>
    </lineage>
</organism>
<dbReference type="SUPFAM" id="SSF46689">
    <property type="entry name" value="Homeodomain-like"/>
    <property type="match status" value="1"/>
</dbReference>
<feature type="domain" description="SANT" evidence="7">
    <location>
        <begin position="21"/>
        <end position="74"/>
    </location>
</feature>
<dbReference type="Proteomes" id="UP001153555">
    <property type="component" value="Unassembled WGS sequence"/>
</dbReference>
<dbReference type="GO" id="GO:0005634">
    <property type="term" value="C:nucleus"/>
    <property type="evidence" value="ECO:0007669"/>
    <property type="project" value="UniProtKB-SubCell"/>
</dbReference>
<dbReference type="InterPro" id="IPR001005">
    <property type="entry name" value="SANT/Myb"/>
</dbReference>
<dbReference type="PANTHER" id="PTHR44042">
    <property type="entry name" value="DUPLICATED HOMEODOMAIN-LIKE SUPERFAMILY PROTEIN-RELATED"/>
    <property type="match status" value="1"/>
</dbReference>
<evidence type="ECO:0000256" key="5">
    <source>
        <dbReference type="ARBA" id="ARBA00023242"/>
    </source>
</evidence>
<protein>
    <submittedName>
        <fullName evidence="8">Duplicated homeodomain-like superfamily protein</fullName>
    </submittedName>
</protein>
<keyword evidence="3" id="KW-0805">Transcription regulation</keyword>
<dbReference type="EMBL" id="CACSLK010034598">
    <property type="protein sequence ID" value="CAA0842359.1"/>
    <property type="molecule type" value="Genomic_DNA"/>
</dbReference>
<keyword evidence="8" id="KW-0238">DNA-binding</keyword>
<keyword evidence="2" id="KW-0217">Developmental protein</keyword>
<dbReference type="Pfam" id="PF00249">
    <property type="entry name" value="Myb_DNA-binding"/>
    <property type="match status" value="1"/>
</dbReference>
<comment type="caution">
    <text evidence="8">The sequence shown here is derived from an EMBL/GenBank/DDBJ whole genome shotgun (WGS) entry which is preliminary data.</text>
</comment>
<dbReference type="PANTHER" id="PTHR44042:SF41">
    <property type="entry name" value="DUPLICATED HOMEODOMAIN-LIKE SUPERFAMILY PROTEIN-RELATED"/>
    <property type="match status" value="1"/>
</dbReference>
<keyword evidence="9" id="KW-1185">Reference proteome</keyword>
<evidence type="ECO:0000256" key="6">
    <source>
        <dbReference type="SAM" id="MobiDB-lite"/>
    </source>
</evidence>